<feature type="region of interest" description="Disordered" evidence="1">
    <location>
        <begin position="78"/>
        <end position="145"/>
    </location>
</feature>
<dbReference type="OrthoDB" id="3119475at2759"/>
<evidence type="ECO:0000256" key="1">
    <source>
        <dbReference type="SAM" id="MobiDB-lite"/>
    </source>
</evidence>
<proteinExistence type="predicted"/>
<feature type="region of interest" description="Disordered" evidence="1">
    <location>
        <begin position="49"/>
        <end position="68"/>
    </location>
</feature>
<evidence type="ECO:0000313" key="2">
    <source>
        <dbReference type="EMBL" id="KIK02050.1"/>
    </source>
</evidence>
<dbReference type="AlphaFoldDB" id="A0A0C9WT14"/>
<dbReference type="HOGENOM" id="CLU_125570_0_0_1"/>
<feature type="compositionally biased region" description="Acidic residues" evidence="1">
    <location>
        <begin position="119"/>
        <end position="132"/>
    </location>
</feature>
<keyword evidence="3" id="KW-1185">Reference proteome</keyword>
<feature type="compositionally biased region" description="Acidic residues" evidence="1">
    <location>
        <begin position="85"/>
        <end position="111"/>
    </location>
</feature>
<name>A0A0C9WT14_9AGAR</name>
<dbReference type="EMBL" id="KN838598">
    <property type="protein sequence ID" value="KIK02050.1"/>
    <property type="molecule type" value="Genomic_DNA"/>
</dbReference>
<gene>
    <name evidence="2" type="ORF">K443DRAFT_97646</name>
</gene>
<reference evidence="3" key="2">
    <citation type="submission" date="2015-01" db="EMBL/GenBank/DDBJ databases">
        <title>Evolutionary Origins and Diversification of the Mycorrhizal Mutualists.</title>
        <authorList>
            <consortium name="DOE Joint Genome Institute"/>
            <consortium name="Mycorrhizal Genomics Consortium"/>
            <person name="Kohler A."/>
            <person name="Kuo A."/>
            <person name="Nagy L.G."/>
            <person name="Floudas D."/>
            <person name="Copeland A."/>
            <person name="Barry K.W."/>
            <person name="Cichocki N."/>
            <person name="Veneault-Fourrey C."/>
            <person name="LaButti K."/>
            <person name="Lindquist E.A."/>
            <person name="Lipzen A."/>
            <person name="Lundell T."/>
            <person name="Morin E."/>
            <person name="Murat C."/>
            <person name="Riley R."/>
            <person name="Ohm R."/>
            <person name="Sun H."/>
            <person name="Tunlid A."/>
            <person name="Henrissat B."/>
            <person name="Grigoriev I.V."/>
            <person name="Hibbett D.S."/>
            <person name="Martin F."/>
        </authorList>
    </citation>
    <scope>NUCLEOTIDE SEQUENCE [LARGE SCALE GENOMIC DNA]</scope>
    <source>
        <strain evidence="3">LaAM-08-1</strain>
    </source>
</reference>
<dbReference type="Proteomes" id="UP000054477">
    <property type="component" value="Unassembled WGS sequence"/>
</dbReference>
<reference evidence="2 3" key="1">
    <citation type="submission" date="2014-04" db="EMBL/GenBank/DDBJ databases">
        <authorList>
            <consortium name="DOE Joint Genome Institute"/>
            <person name="Kuo A."/>
            <person name="Kohler A."/>
            <person name="Nagy L.G."/>
            <person name="Floudas D."/>
            <person name="Copeland A."/>
            <person name="Barry K.W."/>
            <person name="Cichocki N."/>
            <person name="Veneault-Fourrey C."/>
            <person name="LaButti K."/>
            <person name="Lindquist E.A."/>
            <person name="Lipzen A."/>
            <person name="Lundell T."/>
            <person name="Morin E."/>
            <person name="Murat C."/>
            <person name="Sun H."/>
            <person name="Tunlid A."/>
            <person name="Henrissat B."/>
            <person name="Grigoriev I.V."/>
            <person name="Hibbett D.S."/>
            <person name="Martin F."/>
            <person name="Nordberg H.P."/>
            <person name="Cantor M.N."/>
            <person name="Hua S.X."/>
        </authorList>
    </citation>
    <scope>NUCLEOTIDE SEQUENCE [LARGE SCALE GENOMIC DNA]</scope>
    <source>
        <strain evidence="2 3">LaAM-08-1</strain>
    </source>
</reference>
<sequence>MAPTHSKPIPEQRPLGVRKCILAASLASTDNVDPAAVKWRKLEEDAAALRRQQQPSVELVVDDDDLPSNFLPQNASRVMEAADGSNDDDVDMVDDDFDELPGLEPVDSSECDESHDGGDNDEEGEEEEESAEAELSKFTIDLACP</sequence>
<protein>
    <submittedName>
        <fullName evidence="2">Uncharacterized protein</fullName>
    </submittedName>
</protein>
<evidence type="ECO:0000313" key="3">
    <source>
        <dbReference type="Proteomes" id="UP000054477"/>
    </source>
</evidence>
<organism evidence="2 3">
    <name type="scientific">Laccaria amethystina LaAM-08-1</name>
    <dbReference type="NCBI Taxonomy" id="1095629"/>
    <lineage>
        <taxon>Eukaryota</taxon>
        <taxon>Fungi</taxon>
        <taxon>Dikarya</taxon>
        <taxon>Basidiomycota</taxon>
        <taxon>Agaricomycotina</taxon>
        <taxon>Agaricomycetes</taxon>
        <taxon>Agaricomycetidae</taxon>
        <taxon>Agaricales</taxon>
        <taxon>Agaricineae</taxon>
        <taxon>Hydnangiaceae</taxon>
        <taxon>Laccaria</taxon>
    </lineage>
</organism>
<accession>A0A0C9WT14</accession>